<dbReference type="EMBL" id="AP019400">
    <property type="protein sequence ID" value="BBI35185.1"/>
    <property type="molecule type" value="Genomic_DNA"/>
</dbReference>
<dbReference type="GO" id="GO:0005524">
    <property type="term" value="F:ATP binding"/>
    <property type="evidence" value="ECO:0007669"/>
    <property type="project" value="UniProtKB-KW"/>
</dbReference>
<dbReference type="Gene3D" id="3.40.50.300">
    <property type="entry name" value="P-loop containing nucleotide triphosphate hydrolases"/>
    <property type="match status" value="1"/>
</dbReference>
<keyword evidence="3 5" id="KW-0067">ATP-binding</keyword>
<reference evidence="5 6" key="1">
    <citation type="submission" date="2019-01" db="EMBL/GenBank/DDBJ databases">
        <title>Complete genome sequence of Cohnella hallensis HS21 isolated from Korean fir (Abies koreana) rhizospheric soil.</title>
        <authorList>
            <person name="Jiang L."/>
            <person name="Kang S.W."/>
            <person name="Kim S."/>
            <person name="Jung J."/>
            <person name="Kim C.Y."/>
            <person name="Kim D.H."/>
            <person name="Kim S.W."/>
            <person name="Lee J."/>
        </authorList>
    </citation>
    <scope>NUCLEOTIDE SEQUENCE [LARGE SCALE GENOMIC DNA]</scope>
    <source>
        <strain evidence="5 6">HS21</strain>
    </source>
</reference>
<name>A0A3T1DAZ8_9BACL</name>
<feature type="domain" description="ABC transporter" evidence="4">
    <location>
        <begin position="4"/>
        <end position="234"/>
    </location>
</feature>
<evidence type="ECO:0000313" key="5">
    <source>
        <dbReference type="EMBL" id="BBI35185.1"/>
    </source>
</evidence>
<dbReference type="KEGG" id="cohn:KCTCHS21_45840"/>
<keyword evidence="6" id="KW-1185">Reference proteome</keyword>
<evidence type="ECO:0000256" key="3">
    <source>
        <dbReference type="ARBA" id="ARBA00022840"/>
    </source>
</evidence>
<dbReference type="RefSeq" id="WP_130613628.1">
    <property type="nucleotide sequence ID" value="NZ_AP019400.1"/>
</dbReference>
<dbReference type="Proteomes" id="UP000289856">
    <property type="component" value="Chromosome"/>
</dbReference>
<evidence type="ECO:0000256" key="1">
    <source>
        <dbReference type="ARBA" id="ARBA00022448"/>
    </source>
</evidence>
<evidence type="ECO:0000259" key="4">
    <source>
        <dbReference type="PROSITE" id="PS50893"/>
    </source>
</evidence>
<keyword evidence="1" id="KW-0813">Transport</keyword>
<dbReference type="PANTHER" id="PTHR42939:SF1">
    <property type="entry name" value="ABC TRANSPORTER ATP-BINDING PROTEIN ALBC-RELATED"/>
    <property type="match status" value="1"/>
</dbReference>
<dbReference type="Pfam" id="PF00005">
    <property type="entry name" value="ABC_tran"/>
    <property type="match status" value="1"/>
</dbReference>
<dbReference type="InterPro" id="IPR017871">
    <property type="entry name" value="ABC_transporter-like_CS"/>
</dbReference>
<keyword evidence="2" id="KW-0547">Nucleotide-binding</keyword>
<proteinExistence type="predicted"/>
<dbReference type="InterPro" id="IPR027417">
    <property type="entry name" value="P-loop_NTPase"/>
</dbReference>
<dbReference type="OrthoDB" id="2643074at2"/>
<dbReference type="SMART" id="SM00382">
    <property type="entry name" value="AAA"/>
    <property type="match status" value="1"/>
</dbReference>
<accession>A0A3T1DAZ8</accession>
<dbReference type="GO" id="GO:0016887">
    <property type="term" value="F:ATP hydrolysis activity"/>
    <property type="evidence" value="ECO:0007669"/>
    <property type="project" value="InterPro"/>
</dbReference>
<organism evidence="5 6">
    <name type="scientific">Cohnella abietis</name>
    <dbReference type="NCBI Taxonomy" id="2507935"/>
    <lineage>
        <taxon>Bacteria</taxon>
        <taxon>Bacillati</taxon>
        <taxon>Bacillota</taxon>
        <taxon>Bacilli</taxon>
        <taxon>Bacillales</taxon>
        <taxon>Paenibacillaceae</taxon>
        <taxon>Cohnella</taxon>
    </lineage>
</organism>
<dbReference type="InterPro" id="IPR003439">
    <property type="entry name" value="ABC_transporter-like_ATP-bd"/>
</dbReference>
<dbReference type="InterPro" id="IPR003593">
    <property type="entry name" value="AAA+_ATPase"/>
</dbReference>
<gene>
    <name evidence="5" type="ORF">KCTCHS21_45840</name>
</gene>
<dbReference type="SUPFAM" id="SSF52540">
    <property type="entry name" value="P-loop containing nucleoside triphosphate hydrolases"/>
    <property type="match status" value="1"/>
</dbReference>
<dbReference type="PROSITE" id="PS50893">
    <property type="entry name" value="ABC_TRANSPORTER_2"/>
    <property type="match status" value="1"/>
</dbReference>
<protein>
    <submittedName>
        <fullName evidence="5">ABC transporter ATP-binding protein</fullName>
    </submittedName>
</protein>
<dbReference type="AlphaFoldDB" id="A0A3T1DAZ8"/>
<dbReference type="InterPro" id="IPR051782">
    <property type="entry name" value="ABC_Transporter_VariousFunc"/>
</dbReference>
<evidence type="ECO:0000313" key="6">
    <source>
        <dbReference type="Proteomes" id="UP000289856"/>
    </source>
</evidence>
<dbReference type="PANTHER" id="PTHR42939">
    <property type="entry name" value="ABC TRANSPORTER ATP-BINDING PROTEIN ALBC-RELATED"/>
    <property type="match status" value="1"/>
</dbReference>
<evidence type="ECO:0000256" key="2">
    <source>
        <dbReference type="ARBA" id="ARBA00022741"/>
    </source>
</evidence>
<dbReference type="PROSITE" id="PS00211">
    <property type="entry name" value="ABC_TRANSPORTER_1"/>
    <property type="match status" value="1"/>
</dbReference>
<sequence length="301" mass="33674">MIQLRLHDVSFRQPDVALPVIRQTSLTLAPGLYYLFGANGSGKSTLLKGLAGILAPASGNISLARHNQVIEGMEYKLYTGYAPQEASYYNGLTVMQYLKYIAGMRLIPAPLIASRIEDVTRLLGLTGMGKRRLELLSVGQKKRLMLVQAVLADPDLLLLDEPLAHADPHEKEMLSEWMSEGGREKVIIVAHHPSERKVDSNSHILFIMKGQLMGPYSSNELITELDGRIVSCRVPKLVWEQEKGNCRHQGLHVLSVKYNADSVEVRMLMEIPGSMPMLPYEIVSPTMEDVFMYFQKVLAQE</sequence>